<protein>
    <submittedName>
        <fullName evidence="3">EOG090X0BOE</fullName>
    </submittedName>
</protein>
<reference evidence="3" key="1">
    <citation type="submission" date="2018-08" db="EMBL/GenBank/DDBJ databases">
        <authorList>
            <person name="Cornetti L."/>
        </authorList>
    </citation>
    <scope>NUCLEOTIDE SEQUENCE</scope>
    <source>
        <strain evidence="3">DE-FRO-2-1</strain>
    </source>
</reference>
<feature type="compositionally biased region" description="Basic and acidic residues" evidence="2">
    <location>
        <begin position="312"/>
        <end position="328"/>
    </location>
</feature>
<name>A0A4Y7NJ11_9CRUS</name>
<dbReference type="GO" id="GO:0006376">
    <property type="term" value="P:mRNA splice site recognition"/>
    <property type="evidence" value="ECO:0007669"/>
    <property type="project" value="InterPro"/>
</dbReference>
<dbReference type="EMBL" id="LR023592">
    <property type="protein sequence ID" value="SVE93211.1"/>
    <property type="molecule type" value="mRNA"/>
</dbReference>
<gene>
    <name evidence="3" type="primary">EOG090X0BOE</name>
</gene>
<sequence>MSAKDQMRAMLDQLMGTARDGDSSRYNVKFTDSKVCKSFLLGCCPHEILASTRMDIGECANIHDLALRADYEKGSETKDYGYEIDAMDHLTSFVGECDRKTEAAKKRLAETQEELSAEVAAKAQKVHAFAEQIGQKLAKAEELGAEGFVDESMKMMEEVEELRKKKAAAEQEYRNAMPASSYQQQKLRVCEVCSAYLGIHDNDRRLADHFGGKLHLGFIKIREKLEELKVRVEERRRNRHPNADEREKLKERERQREREEREREREKEREREREERRKEKRRDRSPERRRDRSRSRDRRRDRSRERRRNRSRSRDRLREDKHKSPDARRSKKRSRSNSGSRDSGLNPENY</sequence>
<proteinExistence type="evidence at transcript level"/>
<organism evidence="3">
    <name type="scientific">Moina brachiata</name>
    <dbReference type="NCBI Taxonomy" id="675436"/>
    <lineage>
        <taxon>Eukaryota</taxon>
        <taxon>Metazoa</taxon>
        <taxon>Ecdysozoa</taxon>
        <taxon>Arthropoda</taxon>
        <taxon>Crustacea</taxon>
        <taxon>Branchiopoda</taxon>
        <taxon>Diplostraca</taxon>
        <taxon>Cladocera</taxon>
        <taxon>Anomopoda</taxon>
        <taxon>Moinidae</taxon>
        <taxon>Moina</taxon>
    </lineage>
</organism>
<comment type="similarity">
    <text evidence="1">Belongs to the Luc7 family.</text>
</comment>
<dbReference type="GO" id="GO:0005685">
    <property type="term" value="C:U1 snRNP"/>
    <property type="evidence" value="ECO:0007669"/>
    <property type="project" value="InterPro"/>
</dbReference>
<feature type="region of interest" description="Disordered" evidence="2">
    <location>
        <begin position="237"/>
        <end position="350"/>
    </location>
</feature>
<dbReference type="GO" id="GO:0003729">
    <property type="term" value="F:mRNA binding"/>
    <property type="evidence" value="ECO:0007669"/>
    <property type="project" value="InterPro"/>
</dbReference>
<dbReference type="AlphaFoldDB" id="A0A4Y7NJ11"/>
<accession>A0A4Y7NJ11</accession>
<evidence type="ECO:0000256" key="2">
    <source>
        <dbReference type="SAM" id="MobiDB-lite"/>
    </source>
</evidence>
<dbReference type="InterPro" id="IPR004882">
    <property type="entry name" value="Luc7-rel"/>
</dbReference>
<evidence type="ECO:0000313" key="3">
    <source>
        <dbReference type="EMBL" id="SVE93211.1"/>
    </source>
</evidence>
<evidence type="ECO:0000256" key="1">
    <source>
        <dbReference type="ARBA" id="ARBA00005655"/>
    </source>
</evidence>
<dbReference type="PANTHER" id="PTHR12375">
    <property type="entry name" value="RNA-BINDING PROTEIN LUC7-RELATED"/>
    <property type="match status" value="1"/>
</dbReference>
<feature type="compositionally biased region" description="Basic and acidic residues" evidence="2">
    <location>
        <begin position="237"/>
        <end position="290"/>
    </location>
</feature>
<dbReference type="Pfam" id="PF03194">
    <property type="entry name" value="LUC7"/>
    <property type="match status" value="1"/>
</dbReference>